<dbReference type="Gene3D" id="3.30.1150.10">
    <property type="match status" value="1"/>
</dbReference>
<dbReference type="RefSeq" id="WP_165972836.1">
    <property type="nucleotide sequence ID" value="NZ_SMAR01000019.1"/>
</dbReference>
<feature type="compositionally biased region" description="Pro residues" evidence="1">
    <location>
        <begin position="121"/>
        <end position="134"/>
    </location>
</feature>
<sequence>MKRSLAISFVLHCLVLGWAVFLLGAPASFEVADVEALPVTLIPVQDVTQVQQGDDSAELTDQPAPVPTKRPDEVADATNVGNNDIDLDTQENAEASDVEQEAAAPPKPSESVQNEVAPEESAPPPVPEPAPQPEPEAAAAPEPEPTPEPEPKPAPAPEAVETPEPAPAPTPEPQVAENEPEAQEPPQELVFPDQAPLPERRPQQQVAEQPPKPDTDTQTTASTTSESSDNFNVDEISALLNRADSQGGGAARSQAEASLGTQTSTSAAQLSQSELDALRGQIQRNWSILAGLDGAEGVRIRIHIRLDPSGAIIGQPEVTATGGSESARNILAGGARRAVLKASPFVNLPPEKYEAWREVIVNFDPSQML</sequence>
<name>A0A4R3NPW7_9HYPH</name>
<feature type="region of interest" description="Disordered" evidence="1">
    <location>
        <begin position="52"/>
        <end position="231"/>
    </location>
</feature>
<keyword evidence="3" id="KW-1185">Reference proteome</keyword>
<dbReference type="EMBL" id="SMAR01000019">
    <property type="protein sequence ID" value="TCT37293.1"/>
    <property type="molecule type" value="Genomic_DNA"/>
</dbReference>
<gene>
    <name evidence="2" type="ORF">EDC90_101930</name>
</gene>
<organism evidence="2 3">
    <name type="scientific">Martelella mediterranea</name>
    <dbReference type="NCBI Taxonomy" id="293089"/>
    <lineage>
        <taxon>Bacteria</taxon>
        <taxon>Pseudomonadati</taxon>
        <taxon>Pseudomonadota</taxon>
        <taxon>Alphaproteobacteria</taxon>
        <taxon>Hyphomicrobiales</taxon>
        <taxon>Aurantimonadaceae</taxon>
        <taxon>Martelella</taxon>
    </lineage>
</organism>
<reference evidence="2 3" key="1">
    <citation type="submission" date="2019-03" db="EMBL/GenBank/DDBJ databases">
        <title>Freshwater and sediment microbial communities from various areas in North America, analyzing microbe dynamics in response to fracking.</title>
        <authorList>
            <person name="Lamendella R."/>
        </authorList>
    </citation>
    <scope>NUCLEOTIDE SEQUENCE [LARGE SCALE GENOMIC DNA]</scope>
    <source>
        <strain evidence="2 3">175.2</strain>
    </source>
</reference>
<comment type="caution">
    <text evidence="2">The sequence shown here is derived from an EMBL/GenBank/DDBJ whole genome shotgun (WGS) entry which is preliminary data.</text>
</comment>
<dbReference type="Proteomes" id="UP000295097">
    <property type="component" value="Unassembled WGS sequence"/>
</dbReference>
<keyword evidence="2" id="KW-0132">Cell division</keyword>
<feature type="compositionally biased region" description="Pro residues" evidence="1">
    <location>
        <begin position="142"/>
        <end position="156"/>
    </location>
</feature>
<accession>A0A4R3NPW7</accession>
<protein>
    <submittedName>
        <fullName evidence="2">Cell division and transport-associated protein TolA</fullName>
    </submittedName>
</protein>
<dbReference type="AlphaFoldDB" id="A0A4R3NPW7"/>
<evidence type="ECO:0000313" key="3">
    <source>
        <dbReference type="Proteomes" id="UP000295097"/>
    </source>
</evidence>
<feature type="region of interest" description="Disordered" evidence="1">
    <location>
        <begin position="243"/>
        <end position="265"/>
    </location>
</feature>
<dbReference type="SUPFAM" id="SSF74653">
    <property type="entry name" value="TolA/TonB C-terminal domain"/>
    <property type="match status" value="1"/>
</dbReference>
<keyword evidence="2" id="KW-0131">Cell cycle</keyword>
<feature type="compositionally biased region" description="Low complexity" evidence="1">
    <location>
        <begin position="216"/>
        <end position="229"/>
    </location>
</feature>
<evidence type="ECO:0000256" key="1">
    <source>
        <dbReference type="SAM" id="MobiDB-lite"/>
    </source>
</evidence>
<evidence type="ECO:0000313" key="2">
    <source>
        <dbReference type="EMBL" id="TCT37293.1"/>
    </source>
</evidence>
<feature type="compositionally biased region" description="Acidic residues" evidence="1">
    <location>
        <begin position="85"/>
        <end position="100"/>
    </location>
</feature>
<proteinExistence type="predicted"/>
<dbReference type="GO" id="GO:0051301">
    <property type="term" value="P:cell division"/>
    <property type="evidence" value="ECO:0007669"/>
    <property type="project" value="UniProtKB-KW"/>
</dbReference>